<accession>A0A0H2U1M9</accession>
<dbReference type="AlphaFoldDB" id="A0A0H2U1M9"/>
<dbReference type="EMBL" id="GL876974">
    <property type="protein sequence ID" value="KLU90058.1"/>
    <property type="molecule type" value="Genomic_DNA"/>
</dbReference>
<feature type="non-terminal residue" evidence="3">
    <location>
        <position position="126"/>
    </location>
</feature>
<name>A0A0H2U1M9_MAGP6</name>
<comment type="similarity">
    <text evidence="1">Belongs to the SNW family.</text>
</comment>
<proteinExistence type="inferred from homology"/>
<dbReference type="GO" id="GO:0005681">
    <property type="term" value="C:spliceosomal complex"/>
    <property type="evidence" value="ECO:0007669"/>
    <property type="project" value="UniProtKB-UniRule"/>
</dbReference>
<reference evidence="3" key="2">
    <citation type="submission" date="2011-03" db="EMBL/GenBank/DDBJ databases">
        <title>Annotation of Magnaporthe poae ATCC 64411.</title>
        <authorList>
            <person name="Ma L.-J."/>
            <person name="Dead R."/>
            <person name="Young S.K."/>
            <person name="Zeng Q."/>
            <person name="Gargeya S."/>
            <person name="Fitzgerald M."/>
            <person name="Haas B."/>
            <person name="Abouelleil A."/>
            <person name="Alvarado L."/>
            <person name="Arachchi H.M."/>
            <person name="Berlin A."/>
            <person name="Brown A."/>
            <person name="Chapman S.B."/>
            <person name="Chen Z."/>
            <person name="Dunbar C."/>
            <person name="Freedman E."/>
            <person name="Gearin G."/>
            <person name="Gellesch M."/>
            <person name="Goldberg J."/>
            <person name="Griggs A."/>
            <person name="Gujja S."/>
            <person name="Heiman D."/>
            <person name="Howarth C."/>
            <person name="Larson L."/>
            <person name="Lui A."/>
            <person name="MacDonald P.J.P."/>
            <person name="Mehta T."/>
            <person name="Montmayeur A."/>
            <person name="Murphy C."/>
            <person name="Neiman D."/>
            <person name="Pearson M."/>
            <person name="Priest M."/>
            <person name="Roberts A."/>
            <person name="Saif S."/>
            <person name="Shea T."/>
            <person name="Shenoy N."/>
            <person name="Sisk P."/>
            <person name="Stolte C."/>
            <person name="Sykes S."/>
            <person name="Yandava C."/>
            <person name="Wortman J."/>
            <person name="Nusbaum C."/>
            <person name="Birren B."/>
        </authorList>
    </citation>
    <scope>NUCLEOTIDE SEQUENCE</scope>
    <source>
        <strain evidence="3">ATCC 64411</strain>
    </source>
</reference>
<comment type="subunit">
    <text evidence="1">Associated with the spliceosome.</text>
</comment>
<evidence type="ECO:0000313" key="3">
    <source>
        <dbReference type="EMBL" id="KLU90058.1"/>
    </source>
</evidence>
<dbReference type="InterPro" id="IPR017862">
    <property type="entry name" value="SKI-int_prot_SKIP"/>
</dbReference>
<keyword evidence="1" id="KW-0507">mRNA processing</keyword>
<evidence type="ECO:0000256" key="1">
    <source>
        <dbReference type="RuleBase" id="RU367140"/>
    </source>
</evidence>
<reference evidence="3" key="1">
    <citation type="submission" date="2010-05" db="EMBL/GenBank/DDBJ databases">
        <title>The Genome Sequence of Magnaporthe poae strain ATCC 64411.</title>
        <authorList>
            <consortium name="The Broad Institute Genome Sequencing Platform"/>
            <consortium name="Broad Institute Genome Sequencing Center for Infectious Disease"/>
            <person name="Ma L.-J."/>
            <person name="Dead R."/>
            <person name="Young S."/>
            <person name="Zeng Q."/>
            <person name="Koehrsen M."/>
            <person name="Alvarado L."/>
            <person name="Berlin A."/>
            <person name="Chapman S.B."/>
            <person name="Chen Z."/>
            <person name="Freedman E."/>
            <person name="Gellesch M."/>
            <person name="Goldberg J."/>
            <person name="Griggs A."/>
            <person name="Gujja S."/>
            <person name="Heilman E.R."/>
            <person name="Heiman D."/>
            <person name="Hepburn T."/>
            <person name="Howarth C."/>
            <person name="Jen D."/>
            <person name="Larson L."/>
            <person name="Mehta T."/>
            <person name="Neiman D."/>
            <person name="Pearson M."/>
            <person name="Roberts A."/>
            <person name="Saif S."/>
            <person name="Shea T."/>
            <person name="Shenoy N."/>
            <person name="Sisk P."/>
            <person name="Stolte C."/>
            <person name="Sykes S."/>
            <person name="Walk T."/>
            <person name="White J."/>
            <person name="Yandava C."/>
            <person name="Haas B."/>
            <person name="Nusbaum C."/>
            <person name="Birren B."/>
        </authorList>
    </citation>
    <scope>NUCLEOTIDE SEQUENCE</scope>
    <source>
        <strain evidence="3">ATCC 64411</strain>
    </source>
</reference>
<keyword evidence="1" id="KW-0747">Spliceosome</keyword>
<evidence type="ECO:0000256" key="2">
    <source>
        <dbReference type="SAM" id="MobiDB-lite"/>
    </source>
</evidence>
<organism evidence="3">
    <name type="scientific">Magnaporthiopsis poae (strain ATCC 64411 / 73-15)</name>
    <name type="common">Kentucky bluegrass fungus</name>
    <name type="synonym">Magnaporthe poae</name>
    <dbReference type="NCBI Taxonomy" id="644358"/>
    <lineage>
        <taxon>Eukaryota</taxon>
        <taxon>Fungi</taxon>
        <taxon>Dikarya</taxon>
        <taxon>Ascomycota</taxon>
        <taxon>Pezizomycotina</taxon>
        <taxon>Sordariomycetes</taxon>
        <taxon>Sordariomycetidae</taxon>
        <taxon>Magnaporthales</taxon>
        <taxon>Magnaporthaceae</taxon>
        <taxon>Magnaporthiopsis</taxon>
    </lineage>
</organism>
<gene>
    <name evidence="3" type="ORF">MAPG_09023</name>
</gene>
<comment type="function">
    <text evidence="1">Involved in pre-mRNA splicing.</text>
</comment>
<dbReference type="PANTHER" id="PTHR12096">
    <property type="entry name" value="NUCLEAR PROTEIN SKIP-RELATED"/>
    <property type="match status" value="1"/>
</dbReference>
<protein>
    <recommendedName>
        <fullName evidence="1">Pre-mRNA-processing protein 45</fullName>
    </recommendedName>
</protein>
<feature type="region of interest" description="Disordered" evidence="2">
    <location>
        <begin position="1"/>
        <end position="80"/>
    </location>
</feature>
<dbReference type="OrthoDB" id="666364at2759"/>
<sequence length="126" mass="13385">MTSIASGLARALPKPKYTGEDEEPPSHAVQRGPRVLGPGQLDESQVVLRRMGPPPYGQRSSGWRPRSQEDYGDGGAFPEVPVAQYPLEMGRKSGSGKSNALAVQVDADGKVKYDVIARQGHGEGAS</sequence>
<dbReference type="GO" id="GO:0000398">
    <property type="term" value="P:mRNA splicing, via spliceosome"/>
    <property type="evidence" value="ECO:0007669"/>
    <property type="project" value="InterPro"/>
</dbReference>
<comment type="subcellular location">
    <subcellularLocation>
        <location evidence="1">Nucleus</location>
    </subcellularLocation>
</comment>
<keyword evidence="1" id="KW-0508">mRNA splicing</keyword>
<keyword evidence="1" id="KW-0539">Nucleus</keyword>
<dbReference type="VEuPathDB" id="FungiDB:MAPG_09023"/>